<name>A0A498IXD6_MALDO</name>
<comment type="caution">
    <text evidence="2">The sequence shown here is derived from an EMBL/GenBank/DDBJ whole genome shotgun (WGS) entry which is preliminary data.</text>
</comment>
<protein>
    <submittedName>
        <fullName evidence="2">Uncharacterized protein</fullName>
    </submittedName>
</protein>
<sequence length="135" mass="14560">MRPFGSSLASDFIGTPKLTSSGNSNPRSGDPLEISRMSSHKQNVEGVNERGREDMLGSHVGDVLKKNVTSHVDQGSGSCKPYISCESNLIIGDPLGSSRVNSRKQNREGVVGPKADNIVLRWSRTRDVVGARARI</sequence>
<evidence type="ECO:0000313" key="2">
    <source>
        <dbReference type="EMBL" id="RXH85951.1"/>
    </source>
</evidence>
<reference evidence="2 3" key="1">
    <citation type="submission" date="2018-10" db="EMBL/GenBank/DDBJ databases">
        <title>A high-quality apple genome assembly.</title>
        <authorList>
            <person name="Hu J."/>
        </authorList>
    </citation>
    <scope>NUCLEOTIDE SEQUENCE [LARGE SCALE GENOMIC DNA]</scope>
    <source>
        <strain evidence="3">cv. HFTH1</strain>
        <tissue evidence="2">Young leaf</tissue>
    </source>
</reference>
<dbReference type="AlphaFoldDB" id="A0A498IXD6"/>
<proteinExistence type="predicted"/>
<evidence type="ECO:0000313" key="3">
    <source>
        <dbReference type="Proteomes" id="UP000290289"/>
    </source>
</evidence>
<dbReference type="Proteomes" id="UP000290289">
    <property type="component" value="Chromosome 10"/>
</dbReference>
<keyword evidence="3" id="KW-1185">Reference proteome</keyword>
<dbReference type="EMBL" id="RDQH01000336">
    <property type="protein sequence ID" value="RXH85951.1"/>
    <property type="molecule type" value="Genomic_DNA"/>
</dbReference>
<accession>A0A498IXD6</accession>
<evidence type="ECO:0000256" key="1">
    <source>
        <dbReference type="SAM" id="MobiDB-lite"/>
    </source>
</evidence>
<organism evidence="2 3">
    <name type="scientific">Malus domestica</name>
    <name type="common">Apple</name>
    <name type="synonym">Pyrus malus</name>
    <dbReference type="NCBI Taxonomy" id="3750"/>
    <lineage>
        <taxon>Eukaryota</taxon>
        <taxon>Viridiplantae</taxon>
        <taxon>Streptophyta</taxon>
        <taxon>Embryophyta</taxon>
        <taxon>Tracheophyta</taxon>
        <taxon>Spermatophyta</taxon>
        <taxon>Magnoliopsida</taxon>
        <taxon>eudicotyledons</taxon>
        <taxon>Gunneridae</taxon>
        <taxon>Pentapetalae</taxon>
        <taxon>rosids</taxon>
        <taxon>fabids</taxon>
        <taxon>Rosales</taxon>
        <taxon>Rosaceae</taxon>
        <taxon>Amygdaloideae</taxon>
        <taxon>Maleae</taxon>
        <taxon>Malus</taxon>
    </lineage>
</organism>
<gene>
    <name evidence="2" type="ORF">DVH24_017004</name>
</gene>
<feature type="region of interest" description="Disordered" evidence="1">
    <location>
        <begin position="1"/>
        <end position="52"/>
    </location>
</feature>
<feature type="compositionally biased region" description="Polar residues" evidence="1">
    <location>
        <begin position="17"/>
        <end position="27"/>
    </location>
</feature>